<comment type="subcellular location">
    <subcellularLocation>
        <location evidence="3">Endoplasmic reticulum membrane</location>
        <topology evidence="3">Peripheral membrane protein</topology>
    </subcellularLocation>
    <subcellularLocation>
        <location evidence="2">Microsome membrane</location>
        <topology evidence="2">Peripheral membrane protein</topology>
    </subcellularLocation>
</comment>
<proteinExistence type="inferred from homology"/>
<dbReference type="InterPro" id="IPR050476">
    <property type="entry name" value="Insect_CytP450_Detox"/>
</dbReference>
<dbReference type="InterPro" id="IPR017972">
    <property type="entry name" value="Cyt_P450_CS"/>
</dbReference>
<dbReference type="EC" id="1.14.14.1" evidence="5"/>
<evidence type="ECO:0000256" key="1">
    <source>
        <dbReference type="ARBA" id="ARBA00001971"/>
    </source>
</evidence>
<accession>A0A6J1MVX4</accession>
<dbReference type="InterPro" id="IPR036396">
    <property type="entry name" value="Cyt_P450_sf"/>
</dbReference>
<dbReference type="InterPro" id="IPR002401">
    <property type="entry name" value="Cyt_P450_E_grp-I"/>
</dbReference>
<dbReference type="KEGG" id="bany:112043456"/>
<feature type="binding site" description="axial binding residue" evidence="15">
    <location>
        <position position="59"/>
    </location>
    <ligand>
        <name>heme</name>
        <dbReference type="ChEBI" id="CHEBI:30413"/>
    </ligand>
    <ligandPart>
        <name>Fe</name>
        <dbReference type="ChEBI" id="CHEBI:18248"/>
    </ligandPart>
</feature>
<organism evidence="17 18">
    <name type="scientific">Bicyclus anynana</name>
    <name type="common">Squinting bush brown butterfly</name>
    <dbReference type="NCBI Taxonomy" id="110368"/>
    <lineage>
        <taxon>Eukaryota</taxon>
        <taxon>Metazoa</taxon>
        <taxon>Ecdysozoa</taxon>
        <taxon>Arthropoda</taxon>
        <taxon>Hexapoda</taxon>
        <taxon>Insecta</taxon>
        <taxon>Pterygota</taxon>
        <taxon>Neoptera</taxon>
        <taxon>Endopterygota</taxon>
        <taxon>Lepidoptera</taxon>
        <taxon>Glossata</taxon>
        <taxon>Ditrysia</taxon>
        <taxon>Papilionoidea</taxon>
        <taxon>Nymphalidae</taxon>
        <taxon>Satyrinae</taxon>
        <taxon>Satyrini</taxon>
        <taxon>Mycalesina</taxon>
        <taxon>Bicyclus</taxon>
    </lineage>
</organism>
<evidence type="ECO:0000256" key="14">
    <source>
        <dbReference type="ARBA" id="ARBA00047827"/>
    </source>
</evidence>
<sequence>MNITIEKGTIIFVPTLAISYDEKYFPDPNKFDPERFSPENESKRHPCAFMPFGTGPRYCIGMLIARFQSRLCVIKLLRNFRVEVSKNTPKTISFDPERVVTAPKGGIHLNLIPRKK</sequence>
<dbReference type="SUPFAM" id="SSF48264">
    <property type="entry name" value="Cytochrome P450"/>
    <property type="match status" value="1"/>
</dbReference>
<keyword evidence="11 15" id="KW-0408">Iron</keyword>
<dbReference type="AlphaFoldDB" id="A0A6J1MVX4"/>
<evidence type="ECO:0000256" key="2">
    <source>
        <dbReference type="ARBA" id="ARBA00004174"/>
    </source>
</evidence>
<protein>
    <recommendedName>
        <fullName evidence="5">unspecific monooxygenase</fullName>
        <ecNumber evidence="5">1.14.14.1</ecNumber>
    </recommendedName>
</protein>
<evidence type="ECO:0000256" key="5">
    <source>
        <dbReference type="ARBA" id="ARBA00012109"/>
    </source>
</evidence>
<dbReference type="RefSeq" id="XP_023934631.2">
    <property type="nucleotide sequence ID" value="XM_024078863.2"/>
</dbReference>
<dbReference type="Gene3D" id="1.10.630.10">
    <property type="entry name" value="Cytochrome P450"/>
    <property type="match status" value="1"/>
</dbReference>
<evidence type="ECO:0000256" key="9">
    <source>
        <dbReference type="ARBA" id="ARBA00022848"/>
    </source>
</evidence>
<name>A0A6J1MVX4_BICAN</name>
<comment type="similarity">
    <text evidence="4 16">Belongs to the cytochrome P450 family.</text>
</comment>
<dbReference type="GO" id="GO:0005789">
    <property type="term" value="C:endoplasmic reticulum membrane"/>
    <property type="evidence" value="ECO:0007669"/>
    <property type="project" value="UniProtKB-SubCell"/>
</dbReference>
<gene>
    <name evidence="18" type="primary">LOC112043456</name>
</gene>
<evidence type="ECO:0000313" key="17">
    <source>
        <dbReference type="Proteomes" id="UP001652582"/>
    </source>
</evidence>
<keyword evidence="17" id="KW-1185">Reference proteome</keyword>
<dbReference type="GO" id="GO:0016712">
    <property type="term" value="F:oxidoreductase activity, acting on paired donors, with incorporation or reduction of molecular oxygen, reduced flavin or flavoprotein as one donor, and incorporation of one atom of oxygen"/>
    <property type="evidence" value="ECO:0007669"/>
    <property type="project" value="UniProtKB-EC"/>
</dbReference>
<keyword evidence="6 15" id="KW-0349">Heme</keyword>
<evidence type="ECO:0000256" key="6">
    <source>
        <dbReference type="ARBA" id="ARBA00022617"/>
    </source>
</evidence>
<keyword evidence="8" id="KW-0256">Endoplasmic reticulum</keyword>
<dbReference type="OrthoDB" id="2789670at2759"/>
<dbReference type="GO" id="GO:0005506">
    <property type="term" value="F:iron ion binding"/>
    <property type="evidence" value="ECO:0007669"/>
    <property type="project" value="InterPro"/>
</dbReference>
<evidence type="ECO:0000256" key="10">
    <source>
        <dbReference type="ARBA" id="ARBA00023002"/>
    </source>
</evidence>
<dbReference type="PROSITE" id="PS00086">
    <property type="entry name" value="CYTOCHROME_P450"/>
    <property type="match status" value="1"/>
</dbReference>
<evidence type="ECO:0000256" key="13">
    <source>
        <dbReference type="ARBA" id="ARBA00023136"/>
    </source>
</evidence>
<reference evidence="18" key="1">
    <citation type="submission" date="2025-08" db="UniProtKB">
        <authorList>
            <consortium name="RefSeq"/>
        </authorList>
    </citation>
    <scope>IDENTIFICATION</scope>
</reference>
<keyword evidence="9" id="KW-0492">Microsome</keyword>
<evidence type="ECO:0000313" key="18">
    <source>
        <dbReference type="RefSeq" id="XP_023934631.2"/>
    </source>
</evidence>
<comment type="catalytic activity">
    <reaction evidence="14">
        <text>an organic molecule + reduced [NADPH--hemoprotein reductase] + O2 = an alcohol + oxidized [NADPH--hemoprotein reductase] + H2O + H(+)</text>
        <dbReference type="Rhea" id="RHEA:17149"/>
        <dbReference type="Rhea" id="RHEA-COMP:11964"/>
        <dbReference type="Rhea" id="RHEA-COMP:11965"/>
        <dbReference type="ChEBI" id="CHEBI:15377"/>
        <dbReference type="ChEBI" id="CHEBI:15378"/>
        <dbReference type="ChEBI" id="CHEBI:15379"/>
        <dbReference type="ChEBI" id="CHEBI:30879"/>
        <dbReference type="ChEBI" id="CHEBI:57618"/>
        <dbReference type="ChEBI" id="CHEBI:58210"/>
        <dbReference type="ChEBI" id="CHEBI:142491"/>
        <dbReference type="EC" id="1.14.14.1"/>
    </reaction>
</comment>
<dbReference type="InterPro" id="IPR001128">
    <property type="entry name" value="Cyt_P450"/>
</dbReference>
<keyword evidence="13" id="KW-0472">Membrane</keyword>
<keyword evidence="10 16" id="KW-0560">Oxidoreductase</keyword>
<evidence type="ECO:0000256" key="7">
    <source>
        <dbReference type="ARBA" id="ARBA00022723"/>
    </source>
</evidence>
<evidence type="ECO:0000256" key="15">
    <source>
        <dbReference type="PIRSR" id="PIRSR602403-1"/>
    </source>
</evidence>
<evidence type="ECO:0000256" key="8">
    <source>
        <dbReference type="ARBA" id="ARBA00022824"/>
    </source>
</evidence>
<keyword evidence="12 16" id="KW-0503">Monooxygenase</keyword>
<dbReference type="Pfam" id="PF00067">
    <property type="entry name" value="p450"/>
    <property type="match status" value="1"/>
</dbReference>
<dbReference type="PANTHER" id="PTHR24292">
    <property type="entry name" value="CYTOCHROME P450"/>
    <property type="match status" value="1"/>
</dbReference>
<evidence type="ECO:0000256" key="3">
    <source>
        <dbReference type="ARBA" id="ARBA00004406"/>
    </source>
</evidence>
<dbReference type="GeneID" id="112043456"/>
<dbReference type="PRINTS" id="PR00463">
    <property type="entry name" value="EP450I"/>
</dbReference>
<dbReference type="Proteomes" id="UP001652582">
    <property type="component" value="Chromosome 12"/>
</dbReference>
<evidence type="ECO:0000256" key="12">
    <source>
        <dbReference type="ARBA" id="ARBA00023033"/>
    </source>
</evidence>
<evidence type="ECO:0000256" key="16">
    <source>
        <dbReference type="RuleBase" id="RU000461"/>
    </source>
</evidence>
<evidence type="ECO:0000256" key="11">
    <source>
        <dbReference type="ARBA" id="ARBA00023004"/>
    </source>
</evidence>
<dbReference type="PANTHER" id="PTHR24292:SF100">
    <property type="entry name" value="CYTOCHROME P450 6A16, ISOFORM B-RELATED"/>
    <property type="match status" value="1"/>
</dbReference>
<evidence type="ECO:0000256" key="4">
    <source>
        <dbReference type="ARBA" id="ARBA00010617"/>
    </source>
</evidence>
<keyword evidence="7 15" id="KW-0479">Metal-binding</keyword>
<comment type="cofactor">
    <cofactor evidence="1 15">
        <name>heme</name>
        <dbReference type="ChEBI" id="CHEBI:30413"/>
    </cofactor>
</comment>
<dbReference type="GO" id="GO:0020037">
    <property type="term" value="F:heme binding"/>
    <property type="evidence" value="ECO:0007669"/>
    <property type="project" value="InterPro"/>
</dbReference>